<dbReference type="AlphaFoldDB" id="A0A183BL44"/>
<reference evidence="1" key="2">
    <citation type="submission" date="2014-05" db="EMBL/GenBank/DDBJ databases">
        <title>The genome and life-stage specific transcriptomes of Globodera pallida elucidate key aspects of plant parasitism by a cyst nematode.</title>
        <authorList>
            <person name="Cotton J.A."/>
            <person name="Lilley C.J."/>
            <person name="Jones L.M."/>
            <person name="Kikuchi T."/>
            <person name="Reid A.J."/>
            <person name="Thorpe P."/>
            <person name="Tsai I.J."/>
            <person name="Beasley H."/>
            <person name="Blok V."/>
            <person name="Cock P.J.A."/>
            <person name="Van den Akker S.E."/>
            <person name="Holroyd N."/>
            <person name="Hunt M."/>
            <person name="Mantelin S."/>
            <person name="Naghra H."/>
            <person name="Pain A."/>
            <person name="Palomares-Rius J.E."/>
            <person name="Zarowiecki M."/>
            <person name="Berriman M."/>
            <person name="Jones J.T."/>
            <person name="Urwin P.E."/>
        </authorList>
    </citation>
    <scope>NUCLEOTIDE SEQUENCE [LARGE SCALE GENOMIC DNA]</scope>
    <source>
        <strain evidence="1">Lindley</strain>
    </source>
</reference>
<keyword evidence="1" id="KW-1185">Reference proteome</keyword>
<reference evidence="2" key="3">
    <citation type="submission" date="2016-06" db="UniProtKB">
        <authorList>
            <consortium name="WormBaseParasite"/>
        </authorList>
    </citation>
    <scope>IDENTIFICATION</scope>
</reference>
<evidence type="ECO:0000313" key="1">
    <source>
        <dbReference type="Proteomes" id="UP000050741"/>
    </source>
</evidence>
<dbReference type="Proteomes" id="UP000050741">
    <property type="component" value="Unassembled WGS sequence"/>
</dbReference>
<protein>
    <submittedName>
        <fullName evidence="2">Uncharacterized protein</fullName>
    </submittedName>
</protein>
<name>A0A183BL44_GLOPA</name>
<sequence length="85" mass="9796">MIWRVAKLMPQPMTSPFPNLGSFPKMECAWRQKLPKLSYAVEIGLEDQRRVDRRRVDMSASRRRRVDHRRVGVGKLTIGESASAS</sequence>
<organism evidence="1 2">
    <name type="scientific">Globodera pallida</name>
    <name type="common">Potato cyst nematode worm</name>
    <name type="synonym">Heterodera pallida</name>
    <dbReference type="NCBI Taxonomy" id="36090"/>
    <lineage>
        <taxon>Eukaryota</taxon>
        <taxon>Metazoa</taxon>
        <taxon>Ecdysozoa</taxon>
        <taxon>Nematoda</taxon>
        <taxon>Chromadorea</taxon>
        <taxon>Rhabditida</taxon>
        <taxon>Tylenchina</taxon>
        <taxon>Tylenchomorpha</taxon>
        <taxon>Tylenchoidea</taxon>
        <taxon>Heteroderidae</taxon>
        <taxon>Heteroderinae</taxon>
        <taxon>Globodera</taxon>
    </lineage>
</organism>
<evidence type="ECO:0000313" key="2">
    <source>
        <dbReference type="WBParaSite" id="GPLIN_000132600"/>
    </source>
</evidence>
<reference evidence="1" key="1">
    <citation type="submission" date="2013-12" db="EMBL/GenBank/DDBJ databases">
        <authorList>
            <person name="Aslett M."/>
        </authorList>
    </citation>
    <scope>NUCLEOTIDE SEQUENCE [LARGE SCALE GENOMIC DNA]</scope>
    <source>
        <strain evidence="1">Lindley</strain>
    </source>
</reference>
<dbReference type="WBParaSite" id="GPLIN_000132600">
    <property type="protein sequence ID" value="GPLIN_000132600"/>
    <property type="gene ID" value="GPLIN_000132600"/>
</dbReference>
<proteinExistence type="predicted"/>
<accession>A0A183BL44</accession>